<dbReference type="EMBL" id="SSTD01013863">
    <property type="protein sequence ID" value="TYK05504.1"/>
    <property type="molecule type" value="Genomic_DNA"/>
</dbReference>
<organism evidence="2 4">
    <name type="scientific">Cucumis melo var. makuwa</name>
    <name type="common">Oriental melon</name>
    <dbReference type="NCBI Taxonomy" id="1194695"/>
    <lineage>
        <taxon>Eukaryota</taxon>
        <taxon>Viridiplantae</taxon>
        <taxon>Streptophyta</taxon>
        <taxon>Embryophyta</taxon>
        <taxon>Tracheophyta</taxon>
        <taxon>Spermatophyta</taxon>
        <taxon>Magnoliopsida</taxon>
        <taxon>eudicotyledons</taxon>
        <taxon>Gunneridae</taxon>
        <taxon>Pentapetalae</taxon>
        <taxon>rosids</taxon>
        <taxon>fabids</taxon>
        <taxon>Cucurbitales</taxon>
        <taxon>Cucurbitaceae</taxon>
        <taxon>Benincaseae</taxon>
        <taxon>Cucumis</taxon>
    </lineage>
</organism>
<gene>
    <name evidence="2" type="ORF">E5676_scaffold178G00020</name>
    <name evidence="1" type="ORF">E6C27_scaffold1290G00400</name>
</gene>
<evidence type="ECO:0000313" key="4">
    <source>
        <dbReference type="Proteomes" id="UP000321947"/>
    </source>
</evidence>
<name>A0A5D3C2I4_CUCMM</name>
<dbReference type="EMBL" id="SSTE01002324">
    <property type="protein sequence ID" value="KAA0063752.1"/>
    <property type="molecule type" value="Genomic_DNA"/>
</dbReference>
<dbReference type="GO" id="GO:0008233">
    <property type="term" value="F:peptidase activity"/>
    <property type="evidence" value="ECO:0007669"/>
    <property type="project" value="UniProtKB-KW"/>
</dbReference>
<reference evidence="3 4" key="1">
    <citation type="submission" date="2019-08" db="EMBL/GenBank/DDBJ databases">
        <title>Draft genome sequences of two oriental melons (Cucumis melo L. var makuwa).</title>
        <authorList>
            <person name="Kwon S.-Y."/>
        </authorList>
    </citation>
    <scope>NUCLEOTIDE SEQUENCE [LARGE SCALE GENOMIC DNA]</scope>
    <source>
        <strain evidence="4">cv. Chang Bougi</strain>
        <strain evidence="3">cv. SW 3</strain>
        <tissue evidence="2">Leaf</tissue>
    </source>
</reference>
<comment type="caution">
    <text evidence="2">The sequence shown here is derived from an EMBL/GenBank/DDBJ whole genome shotgun (WGS) entry which is preliminary data.</text>
</comment>
<proteinExistence type="predicted"/>
<evidence type="ECO:0000313" key="1">
    <source>
        <dbReference type="EMBL" id="KAA0063752.1"/>
    </source>
</evidence>
<evidence type="ECO:0000313" key="2">
    <source>
        <dbReference type="EMBL" id="TYK05504.1"/>
    </source>
</evidence>
<protein>
    <submittedName>
        <fullName evidence="2">Gag protease polyprotein</fullName>
    </submittedName>
</protein>
<dbReference type="AlphaFoldDB" id="A0A5D3C2I4"/>
<sequence length="121" mass="13731">MTKVKVPLLATRLSAFQRLNTTAKKVQSTSPTPVTRESAFKRISVLVTRGQKKPLISVSSKPDLVTRDEEIRSAVLSRMKIKMFVLVNIEGSLKVKRHDVVFTRPENNEPEDEVDVARCRR</sequence>
<dbReference type="Proteomes" id="UP000321947">
    <property type="component" value="Unassembled WGS sequence"/>
</dbReference>
<accession>A0A5D3C2I4</accession>
<dbReference type="Proteomes" id="UP000321393">
    <property type="component" value="Unassembled WGS sequence"/>
</dbReference>
<evidence type="ECO:0000313" key="3">
    <source>
        <dbReference type="Proteomes" id="UP000321393"/>
    </source>
</evidence>
<keyword evidence="2" id="KW-0378">Hydrolase</keyword>
<dbReference type="GO" id="GO:0006508">
    <property type="term" value="P:proteolysis"/>
    <property type="evidence" value="ECO:0007669"/>
    <property type="project" value="UniProtKB-KW"/>
</dbReference>
<keyword evidence="2" id="KW-0645">Protease</keyword>